<keyword evidence="2" id="KW-1185">Reference proteome</keyword>
<dbReference type="Proteomes" id="UP001177080">
    <property type="component" value="Unassembled WGS sequence"/>
</dbReference>
<dbReference type="RefSeq" id="WP_244760864.1">
    <property type="nucleotide sequence ID" value="NZ_JALJCJ010000002.1"/>
</dbReference>
<sequence>MKIILSPFRPLEDAAFELSKVGDVITINGIALDFGPLADGAMLEPEAIDSAFIAGPVRRVDGALELCILVPMPAKPTPEQANPAPLINPDDGVLMSIPMPSLSQEAAP</sequence>
<organism evidence="1 2">
    <name type="scientific">Shinella curvata</name>
    <dbReference type="NCBI Taxonomy" id="1817964"/>
    <lineage>
        <taxon>Bacteria</taxon>
        <taxon>Pseudomonadati</taxon>
        <taxon>Pseudomonadota</taxon>
        <taxon>Alphaproteobacteria</taxon>
        <taxon>Hyphomicrobiales</taxon>
        <taxon>Rhizobiaceae</taxon>
        <taxon>Shinella</taxon>
    </lineage>
</organism>
<reference evidence="1" key="1">
    <citation type="submission" date="2022-04" db="EMBL/GenBank/DDBJ databases">
        <title>Shinella lacus sp. nov., a novel member of the genus Shinella from water.</title>
        <authorList>
            <person name="Deng Y."/>
        </authorList>
    </citation>
    <scope>NUCLEOTIDE SEQUENCE</scope>
    <source>
        <strain evidence="1">JCM 31239</strain>
    </source>
</reference>
<evidence type="ECO:0000313" key="2">
    <source>
        <dbReference type="Proteomes" id="UP001177080"/>
    </source>
</evidence>
<evidence type="ECO:0000313" key="1">
    <source>
        <dbReference type="EMBL" id="MDO6123242.1"/>
    </source>
</evidence>
<gene>
    <name evidence="1" type="ORF">GB928_018800</name>
</gene>
<name>A0ABT8XHS8_9HYPH</name>
<protein>
    <submittedName>
        <fullName evidence="1">Uncharacterized protein</fullName>
    </submittedName>
</protein>
<accession>A0ABT8XHS8</accession>
<proteinExistence type="predicted"/>
<dbReference type="EMBL" id="WHSC02000007">
    <property type="protein sequence ID" value="MDO6123242.1"/>
    <property type="molecule type" value="Genomic_DNA"/>
</dbReference>
<comment type="caution">
    <text evidence="1">The sequence shown here is derived from an EMBL/GenBank/DDBJ whole genome shotgun (WGS) entry which is preliminary data.</text>
</comment>